<dbReference type="Gene3D" id="2.70.70.10">
    <property type="entry name" value="Glucose Permease (Domain IIA)"/>
    <property type="match status" value="1"/>
</dbReference>
<keyword evidence="4" id="KW-0067">ATP-binding</keyword>
<dbReference type="GO" id="GO:0004222">
    <property type="term" value="F:metalloendopeptidase activity"/>
    <property type="evidence" value="ECO:0007669"/>
    <property type="project" value="TreeGrafter"/>
</dbReference>
<protein>
    <submittedName>
        <fullName evidence="6">Putative peptidase</fullName>
    </submittedName>
</protein>
<keyword evidence="7" id="KW-1185">Reference proteome</keyword>
<dbReference type="InterPro" id="IPR020587">
    <property type="entry name" value="RecA_monomer-monomer_interface"/>
</dbReference>
<dbReference type="SUPFAM" id="SSF51261">
    <property type="entry name" value="Duplicated hybrid motif"/>
    <property type="match status" value="1"/>
</dbReference>
<dbReference type="GO" id="GO:0008094">
    <property type="term" value="F:ATP-dependent activity, acting on DNA"/>
    <property type="evidence" value="ECO:0007669"/>
    <property type="project" value="InterPro"/>
</dbReference>
<evidence type="ECO:0000259" key="5">
    <source>
        <dbReference type="PROSITE" id="PS50163"/>
    </source>
</evidence>
<dbReference type="InterPro" id="IPR016047">
    <property type="entry name" value="M23ase_b-sheet_dom"/>
</dbReference>
<dbReference type="PROSITE" id="PS50163">
    <property type="entry name" value="RECA_3"/>
    <property type="match status" value="1"/>
</dbReference>
<proteinExistence type="predicted"/>
<dbReference type="GO" id="GO:0042742">
    <property type="term" value="P:defense response to bacterium"/>
    <property type="evidence" value="ECO:0007669"/>
    <property type="project" value="UniProtKB-KW"/>
</dbReference>
<dbReference type="GO" id="GO:0003677">
    <property type="term" value="F:DNA binding"/>
    <property type="evidence" value="ECO:0007669"/>
    <property type="project" value="InterPro"/>
</dbReference>
<dbReference type="Pfam" id="PF01551">
    <property type="entry name" value="Peptidase_M23"/>
    <property type="match status" value="1"/>
</dbReference>
<dbReference type="InterPro" id="IPR011055">
    <property type="entry name" value="Dup_hybrid_motif"/>
</dbReference>
<keyword evidence="3" id="KW-0547">Nucleotide-binding</keyword>
<name>A0A0K0N5Q5_9CAUD</name>
<evidence type="ECO:0000256" key="1">
    <source>
        <dbReference type="ARBA" id="ARBA00022529"/>
    </source>
</evidence>
<gene>
    <name evidence="6" type="ORF">TIN3_31</name>
</gene>
<evidence type="ECO:0000313" key="6">
    <source>
        <dbReference type="EMBL" id="AKJ71828.1"/>
    </source>
</evidence>
<evidence type="ECO:0000256" key="2">
    <source>
        <dbReference type="ARBA" id="ARBA00022638"/>
    </source>
</evidence>
<reference evidence="6 7" key="1">
    <citation type="journal article" date="2015" name="Appl. Environ. Microbiol.">
        <title>Three of a Kind: Genetically Similar Tsukamurella Phages TIN2, TIN3, and TIN4.</title>
        <authorList>
            <person name="Dyson Z.A."/>
            <person name="Tucci J."/>
            <person name="Seviour R.J."/>
            <person name="Petrovski S."/>
        </authorList>
    </citation>
    <scope>NUCLEOTIDE SEQUENCE [LARGE SCALE GENOMIC DNA]</scope>
</reference>
<accession>A0A0K0N5Q5</accession>
<dbReference type="KEGG" id="vg:26641118"/>
<dbReference type="EMBL" id="KR011063">
    <property type="protein sequence ID" value="AKJ71828.1"/>
    <property type="molecule type" value="Genomic_DNA"/>
</dbReference>
<evidence type="ECO:0000256" key="4">
    <source>
        <dbReference type="ARBA" id="ARBA00022840"/>
    </source>
</evidence>
<feature type="domain" description="RecA family profile 2" evidence="5">
    <location>
        <begin position="164"/>
        <end position="256"/>
    </location>
</feature>
<dbReference type="RefSeq" id="YP_009214797.1">
    <property type="nucleotide sequence ID" value="NC_028966.1"/>
</dbReference>
<evidence type="ECO:0000313" key="7">
    <source>
        <dbReference type="Proteomes" id="UP000203663"/>
    </source>
</evidence>
<keyword evidence="2" id="KW-0081">Bacteriolytic enzyme</keyword>
<dbReference type="GO" id="GO:0006259">
    <property type="term" value="P:DNA metabolic process"/>
    <property type="evidence" value="ECO:0007669"/>
    <property type="project" value="InterPro"/>
</dbReference>
<dbReference type="OrthoDB" id="8753at10239"/>
<dbReference type="CDD" id="cd12797">
    <property type="entry name" value="M23_peptidase"/>
    <property type="match status" value="1"/>
</dbReference>
<sequence length="298" mass="31827">MCAAADFPPLPPLKEDIMPTRYHPLKKGYVVTSPFGWRAFDNAVHTGIDFGSSNGSPASWPVYAIQSGTVLHYGAASGYGGPDPAGWIVIDSSDAQGSGVFEYGHIVREPWIKEGVAVSAGQKIGYINPNRNTNAGVDPHLHVSYMPYEYNPKKKKDFAPLLSGALFPGETAPVTPPTTGGTKMSDGSEVRVQLRGPGDNGWVQLTPQPDDQGNRFSIFKGKNVTAQTVVEALATVVFELTFRLPRAGRGYADFKKRKGDTVLGHSASAAAIAAENQEILRRLADKAGVDVSDIGKVS</sequence>
<dbReference type="Proteomes" id="UP000203663">
    <property type="component" value="Segment"/>
</dbReference>
<dbReference type="GO" id="GO:0031640">
    <property type="term" value="P:killing of cells of another organism"/>
    <property type="evidence" value="ECO:0007669"/>
    <property type="project" value="UniProtKB-KW"/>
</dbReference>
<dbReference type="GO" id="GO:0005524">
    <property type="term" value="F:ATP binding"/>
    <property type="evidence" value="ECO:0007669"/>
    <property type="project" value="UniProtKB-KW"/>
</dbReference>
<organism evidence="6 7">
    <name type="scientific">Tsukamurella phage TIN3</name>
    <dbReference type="NCBI Taxonomy" id="1636546"/>
    <lineage>
        <taxon>Viruses</taxon>
        <taxon>Duplodnaviria</taxon>
        <taxon>Heunggongvirae</taxon>
        <taxon>Uroviricota</taxon>
        <taxon>Caudoviricetes</taxon>
        <taxon>Tinduovirus</taxon>
        <taxon>Tinduovirus TIN3</taxon>
    </lineage>
</organism>
<dbReference type="PANTHER" id="PTHR21666:SF270">
    <property type="entry name" value="MUREIN HYDROLASE ACTIVATOR ENVC"/>
    <property type="match status" value="1"/>
</dbReference>
<dbReference type="InterPro" id="IPR050570">
    <property type="entry name" value="Cell_wall_metabolism_enzyme"/>
</dbReference>
<dbReference type="GeneID" id="26641118"/>
<dbReference type="PANTHER" id="PTHR21666">
    <property type="entry name" value="PEPTIDASE-RELATED"/>
    <property type="match status" value="1"/>
</dbReference>
<evidence type="ECO:0000256" key="3">
    <source>
        <dbReference type="ARBA" id="ARBA00022741"/>
    </source>
</evidence>
<keyword evidence="1" id="KW-0929">Antimicrobial</keyword>